<sequence length="483" mass="54257">MLFFPLSTDAPVYHWPIATVTLIVLNIAAFCGTSMQVYYGHLDLEQIHWLNLTFEQIDPLQWITQSFMHINPFDFLINMLFLWSFGLVIEGKVGAFWFTAIYFGTHLICAALAQTIFYSLSFAYPPIADWYTSGADNGIYALLAMALIWAPENEMTCVFVVLVPRMGKMGGGFVTEFKIASLATGFLFIQLVLFFFLGPLVWQAGFHLLSMIMGGVLAMFMLRREWVDCEDWDIVARNEWLHPYPLFCSKERRVRLAHNEDIKYDPVTVALSTTSSPTVSHAAYMAARSGSMSRTTKGQRVSINQIGKSNQNATQGTSNSPASARQQEAQSHPEFNRTAMLLRQAISQNSLMLANQHFNKLVELQIADGLSDQTLFSFVKLSASNKDWISVMRLLQMIVAHNGAMAMDARIRIAQLQLKVLHQPNEAIKTLNKVQFQPPAGKKGEHVLSEAQQKLITQRDALLKQCGAAPPYTDKPDAQRSVD</sequence>
<reference evidence="8 9" key="1">
    <citation type="submission" date="2019-02" db="EMBL/GenBank/DDBJ databases">
        <title>Deep-cultivation of Planctomycetes and their phenomic and genomic characterization uncovers novel biology.</title>
        <authorList>
            <person name="Wiegand S."/>
            <person name="Jogler M."/>
            <person name="Boedeker C."/>
            <person name="Pinto D."/>
            <person name="Vollmers J."/>
            <person name="Rivas-Marin E."/>
            <person name="Kohn T."/>
            <person name="Peeters S.H."/>
            <person name="Heuer A."/>
            <person name="Rast P."/>
            <person name="Oberbeckmann S."/>
            <person name="Bunk B."/>
            <person name="Jeske O."/>
            <person name="Meyerdierks A."/>
            <person name="Storesund J.E."/>
            <person name="Kallscheuer N."/>
            <person name="Luecker S."/>
            <person name="Lage O.M."/>
            <person name="Pohl T."/>
            <person name="Merkel B.J."/>
            <person name="Hornburger P."/>
            <person name="Mueller R.-W."/>
            <person name="Bruemmer F."/>
            <person name="Labrenz M."/>
            <person name="Spormann A.M."/>
            <person name="Op Den Camp H."/>
            <person name="Overmann J."/>
            <person name="Amann R."/>
            <person name="Jetten M.S.M."/>
            <person name="Mascher T."/>
            <person name="Medema M.H."/>
            <person name="Devos D.P."/>
            <person name="Kaster A.-K."/>
            <person name="Ovreas L."/>
            <person name="Rohde M."/>
            <person name="Galperin M.Y."/>
            <person name="Jogler C."/>
        </authorList>
    </citation>
    <scope>NUCLEOTIDE SEQUENCE [LARGE SCALE GENOMIC DNA]</scope>
    <source>
        <strain evidence="8 9">Pla100</strain>
    </source>
</reference>
<evidence type="ECO:0000256" key="1">
    <source>
        <dbReference type="ARBA" id="ARBA00004141"/>
    </source>
</evidence>
<proteinExistence type="predicted"/>
<evidence type="ECO:0000256" key="5">
    <source>
        <dbReference type="SAM" id="MobiDB-lite"/>
    </source>
</evidence>
<dbReference type="AlphaFoldDB" id="A0A5C5ZHW9"/>
<dbReference type="OrthoDB" id="267668at2"/>
<keyword evidence="9" id="KW-1185">Reference proteome</keyword>
<feature type="domain" description="Peptidase S54 rhomboid" evidence="7">
    <location>
        <begin position="61"/>
        <end position="223"/>
    </location>
</feature>
<dbReference type="InterPro" id="IPR022764">
    <property type="entry name" value="Peptidase_S54_rhomboid_dom"/>
</dbReference>
<organism evidence="8 9">
    <name type="scientific">Neorhodopirellula pilleata</name>
    <dbReference type="NCBI Taxonomy" id="2714738"/>
    <lineage>
        <taxon>Bacteria</taxon>
        <taxon>Pseudomonadati</taxon>
        <taxon>Planctomycetota</taxon>
        <taxon>Planctomycetia</taxon>
        <taxon>Pirellulales</taxon>
        <taxon>Pirellulaceae</taxon>
        <taxon>Neorhodopirellula</taxon>
    </lineage>
</organism>
<dbReference type="PANTHER" id="PTHR43066">
    <property type="entry name" value="RHOMBOID-RELATED PROTEIN"/>
    <property type="match status" value="1"/>
</dbReference>
<evidence type="ECO:0000256" key="2">
    <source>
        <dbReference type="ARBA" id="ARBA00022692"/>
    </source>
</evidence>
<dbReference type="SUPFAM" id="SSF144091">
    <property type="entry name" value="Rhomboid-like"/>
    <property type="match status" value="1"/>
</dbReference>
<comment type="caution">
    <text evidence="8">The sequence shown here is derived from an EMBL/GenBank/DDBJ whole genome shotgun (WGS) entry which is preliminary data.</text>
</comment>
<name>A0A5C5ZHW9_9BACT</name>
<gene>
    <name evidence="8" type="ORF">Pla100_60150</name>
</gene>
<feature type="transmembrane region" description="Helical" evidence="6">
    <location>
        <begin position="12"/>
        <end position="39"/>
    </location>
</feature>
<keyword evidence="3 6" id="KW-1133">Transmembrane helix</keyword>
<evidence type="ECO:0000256" key="4">
    <source>
        <dbReference type="ARBA" id="ARBA00023136"/>
    </source>
</evidence>
<protein>
    <submittedName>
        <fullName evidence="8">Rhomboid family protein</fullName>
    </submittedName>
</protein>
<evidence type="ECO:0000256" key="6">
    <source>
        <dbReference type="SAM" id="Phobius"/>
    </source>
</evidence>
<dbReference type="Pfam" id="PF01694">
    <property type="entry name" value="Rhomboid"/>
    <property type="match status" value="1"/>
</dbReference>
<dbReference type="InterPro" id="IPR035952">
    <property type="entry name" value="Rhomboid-like_sf"/>
</dbReference>
<evidence type="ECO:0000313" key="8">
    <source>
        <dbReference type="EMBL" id="TWT86954.1"/>
    </source>
</evidence>
<dbReference type="PANTHER" id="PTHR43066:SF5">
    <property type="entry name" value="RHOMBOID-LIKE PROTEIN 11, CHLOROPLASTIC-RELATED"/>
    <property type="match status" value="1"/>
</dbReference>
<evidence type="ECO:0000313" key="9">
    <source>
        <dbReference type="Proteomes" id="UP000316213"/>
    </source>
</evidence>
<dbReference type="GO" id="GO:0016020">
    <property type="term" value="C:membrane"/>
    <property type="evidence" value="ECO:0007669"/>
    <property type="project" value="UniProtKB-SubCell"/>
</dbReference>
<comment type="subcellular location">
    <subcellularLocation>
        <location evidence="1">Membrane</location>
        <topology evidence="1">Multi-pass membrane protein</topology>
    </subcellularLocation>
</comment>
<evidence type="ECO:0000259" key="7">
    <source>
        <dbReference type="Pfam" id="PF01694"/>
    </source>
</evidence>
<feature type="transmembrane region" description="Helical" evidence="6">
    <location>
        <begin position="70"/>
        <end position="89"/>
    </location>
</feature>
<dbReference type="GO" id="GO:0004252">
    <property type="term" value="F:serine-type endopeptidase activity"/>
    <property type="evidence" value="ECO:0007669"/>
    <property type="project" value="InterPro"/>
</dbReference>
<accession>A0A5C5ZHW9</accession>
<evidence type="ECO:0000256" key="3">
    <source>
        <dbReference type="ARBA" id="ARBA00022989"/>
    </source>
</evidence>
<feature type="transmembrane region" description="Helical" evidence="6">
    <location>
        <begin position="175"/>
        <end position="198"/>
    </location>
</feature>
<keyword evidence="2 6" id="KW-0812">Transmembrane</keyword>
<feature type="region of interest" description="Disordered" evidence="5">
    <location>
        <begin position="306"/>
        <end position="333"/>
    </location>
</feature>
<dbReference type="Gene3D" id="1.20.1540.10">
    <property type="entry name" value="Rhomboid-like"/>
    <property type="match status" value="1"/>
</dbReference>
<keyword evidence="4 6" id="KW-0472">Membrane</keyword>
<dbReference type="Proteomes" id="UP000316213">
    <property type="component" value="Unassembled WGS sequence"/>
</dbReference>
<feature type="transmembrane region" description="Helical" evidence="6">
    <location>
        <begin position="138"/>
        <end position="163"/>
    </location>
</feature>
<feature type="compositionally biased region" description="Polar residues" evidence="5">
    <location>
        <begin position="306"/>
        <end position="330"/>
    </location>
</feature>
<feature type="transmembrane region" description="Helical" evidence="6">
    <location>
        <begin position="96"/>
        <end position="118"/>
    </location>
</feature>
<dbReference type="EMBL" id="SJPM01000031">
    <property type="protein sequence ID" value="TWT86954.1"/>
    <property type="molecule type" value="Genomic_DNA"/>
</dbReference>
<dbReference type="RefSeq" id="WP_146582606.1">
    <property type="nucleotide sequence ID" value="NZ_SJPM01000031.1"/>
</dbReference>